<evidence type="ECO:0000256" key="1">
    <source>
        <dbReference type="ARBA" id="ARBA00007879"/>
    </source>
</evidence>
<dbReference type="GO" id="GO:0006402">
    <property type="term" value="P:mRNA catabolic process"/>
    <property type="evidence" value="ECO:0007669"/>
    <property type="project" value="InterPro"/>
</dbReference>
<feature type="compositionally biased region" description="Polar residues" evidence="2">
    <location>
        <begin position="655"/>
        <end position="665"/>
    </location>
</feature>
<comment type="caution">
    <text evidence="3">The sequence shown here is derived from an EMBL/GenBank/DDBJ whole genome shotgun (WGS) entry which is preliminary data.</text>
</comment>
<dbReference type="OrthoDB" id="1916097at2759"/>
<evidence type="ECO:0000256" key="2">
    <source>
        <dbReference type="SAM" id="MobiDB-lite"/>
    </source>
</evidence>
<keyword evidence="4" id="KW-1185">Reference proteome</keyword>
<feature type="compositionally biased region" description="Basic and acidic residues" evidence="2">
    <location>
        <begin position="176"/>
        <end position="198"/>
    </location>
</feature>
<reference evidence="4" key="1">
    <citation type="journal article" date="2016" name="Nature">
        <title>The genome of the seagrass Zostera marina reveals angiosperm adaptation to the sea.</title>
        <authorList>
            <person name="Olsen J.L."/>
            <person name="Rouze P."/>
            <person name="Verhelst B."/>
            <person name="Lin Y.-C."/>
            <person name="Bayer T."/>
            <person name="Collen J."/>
            <person name="Dattolo E."/>
            <person name="De Paoli E."/>
            <person name="Dittami S."/>
            <person name="Maumus F."/>
            <person name="Michel G."/>
            <person name="Kersting A."/>
            <person name="Lauritano C."/>
            <person name="Lohaus R."/>
            <person name="Toepel M."/>
            <person name="Tonon T."/>
            <person name="Vanneste K."/>
            <person name="Amirebrahimi M."/>
            <person name="Brakel J."/>
            <person name="Bostroem C."/>
            <person name="Chovatia M."/>
            <person name="Grimwood J."/>
            <person name="Jenkins J.W."/>
            <person name="Jueterbock A."/>
            <person name="Mraz A."/>
            <person name="Stam W.T."/>
            <person name="Tice H."/>
            <person name="Bornberg-Bauer E."/>
            <person name="Green P.J."/>
            <person name="Pearson G.A."/>
            <person name="Procaccini G."/>
            <person name="Duarte C.M."/>
            <person name="Schmutz J."/>
            <person name="Reusch T.B.H."/>
            <person name="Van de Peer Y."/>
        </authorList>
    </citation>
    <scope>NUCLEOTIDE SEQUENCE [LARGE SCALE GENOMIC DNA]</scope>
    <source>
        <strain evidence="4">cv. Finnish</strain>
    </source>
</reference>
<accession>A0A0K9PBA8</accession>
<organism evidence="3 4">
    <name type="scientific">Zostera marina</name>
    <name type="common">Eelgrass</name>
    <dbReference type="NCBI Taxonomy" id="29655"/>
    <lineage>
        <taxon>Eukaryota</taxon>
        <taxon>Viridiplantae</taxon>
        <taxon>Streptophyta</taxon>
        <taxon>Embryophyta</taxon>
        <taxon>Tracheophyta</taxon>
        <taxon>Spermatophyta</taxon>
        <taxon>Magnoliopsida</taxon>
        <taxon>Liliopsida</taxon>
        <taxon>Zosteraceae</taxon>
        <taxon>Zostera</taxon>
    </lineage>
</organism>
<sequence>MAALSGKSVEKMQFINGADARNSEMQWFPDERDSYISWIKGEFAAANAIIDVMCQHLMTIGGHMAYDKVIASIQQRRFNWIPIIHMQQYFSIAEVVFALDQAASMGWQRNQRQFDHNRSVTSVDRDSRKNGYRYGRKFEGAAASLSSGVAGNPDRTDDKSKKVVDPKQKNGVQKQDGNRSKSVVDREGSQENEAHSSKNDCSSNNIENTSGIVCSNNAVAIGTEGDVLQVENSDLTSNENVKDNMAPVPKTFTGNQMHDGKMGNVVEGLKLYEGLFDDSEISKLNTLAFEMRAAGRRNDFQASHTFVVSKRPMKGHGREMIQVGVPIIDGLTEDESITGPSKERKVEKIPTLFEDVFNKLSRLQIVTETPDYCTIDFFYEGDHSQPHIWFPWYGRPIFNLMLTDCDMVFGRVINLDTKGSYRGSLKLPLIKGSLIKLQGKSVDYAKHAITSERKQRIILTFGKSQPKKCISQSSTWFPPANRSSNFPHHLSGIKHYGHVPTTGVLQASPTLLRHMHTTNEMQPLLIKGTGISAANTVPYSLSHISSAWTVPIPSSYNAPHHPLPGTGVFLPPPDSSHQPFSRNLISCVVSRQSNDVSISSPNGENEKDISKIDCNNSSSKDTSDVTSQKKKCNGTPISSDLTDSKNMNKEEQAEQCCTNGNDEHK</sequence>
<dbReference type="PANTHER" id="PTHR31447:SF0">
    <property type="entry name" value="HYDROXYPROLINE-RICH GLYCOPROTEIN FAMILY PROTEIN"/>
    <property type="match status" value="1"/>
</dbReference>
<dbReference type="OMA" id="DACVIDI"/>
<feature type="compositionally biased region" description="Polar residues" evidence="2">
    <location>
        <begin position="613"/>
        <end position="626"/>
    </location>
</feature>
<dbReference type="EMBL" id="LFYR01000981">
    <property type="protein sequence ID" value="KMZ66236.1"/>
    <property type="molecule type" value="Genomic_DNA"/>
</dbReference>
<dbReference type="InterPro" id="IPR037151">
    <property type="entry name" value="AlkB-like_sf"/>
</dbReference>
<proteinExistence type="inferred from homology"/>
<dbReference type="PANTHER" id="PTHR31447">
    <property type="entry name" value="HYDROXYPROLINE-RICH GLYCOPROTEIN FAMILY PROTEIN-RELATED"/>
    <property type="match status" value="1"/>
</dbReference>
<protein>
    <submittedName>
        <fullName evidence="3">Oxidoreductase, 2OG-Fe(II) oxygenase family protein</fullName>
    </submittedName>
</protein>
<comment type="similarity">
    <text evidence="1">Belongs to the alkB family.</text>
</comment>
<feature type="region of interest" description="Disordered" evidence="2">
    <location>
        <begin position="593"/>
        <end position="665"/>
    </location>
</feature>
<feature type="compositionally biased region" description="Basic and acidic residues" evidence="2">
    <location>
        <begin position="642"/>
        <end position="652"/>
    </location>
</feature>
<evidence type="ECO:0000313" key="3">
    <source>
        <dbReference type="EMBL" id="KMZ66236.1"/>
    </source>
</evidence>
<feature type="compositionally biased region" description="Polar residues" evidence="2">
    <location>
        <begin position="593"/>
        <end position="603"/>
    </location>
</feature>
<gene>
    <name evidence="3" type="ORF">ZOSMA_2G02460</name>
</gene>
<dbReference type="InterPro" id="IPR044842">
    <property type="entry name" value="ALKBH9B/ALKBH10B-like"/>
</dbReference>
<dbReference type="AlphaFoldDB" id="A0A0K9PBA8"/>
<dbReference type="SUPFAM" id="SSF51197">
    <property type="entry name" value="Clavaminate synthase-like"/>
    <property type="match status" value="1"/>
</dbReference>
<dbReference type="Proteomes" id="UP000036987">
    <property type="component" value="Unassembled WGS sequence"/>
</dbReference>
<evidence type="ECO:0000313" key="4">
    <source>
        <dbReference type="Proteomes" id="UP000036987"/>
    </source>
</evidence>
<feature type="compositionally biased region" description="Basic and acidic residues" evidence="2">
    <location>
        <begin position="154"/>
        <end position="168"/>
    </location>
</feature>
<dbReference type="STRING" id="29655.A0A0K9PBA8"/>
<name>A0A0K9PBA8_ZOSMR</name>
<dbReference type="Gene3D" id="2.60.120.590">
    <property type="entry name" value="Alpha-ketoglutarate-dependent dioxygenase AlkB-like"/>
    <property type="match status" value="1"/>
</dbReference>
<dbReference type="GO" id="GO:0003729">
    <property type="term" value="F:mRNA binding"/>
    <property type="evidence" value="ECO:0007669"/>
    <property type="project" value="InterPro"/>
</dbReference>
<feature type="region of interest" description="Disordered" evidence="2">
    <location>
        <begin position="145"/>
        <end position="205"/>
    </location>
</feature>
<dbReference type="GO" id="GO:0032451">
    <property type="term" value="F:demethylase activity"/>
    <property type="evidence" value="ECO:0007669"/>
    <property type="project" value="InterPro"/>
</dbReference>